<protein>
    <submittedName>
        <fullName evidence="1">Uncharacterized protein</fullName>
    </submittedName>
</protein>
<organism evidence="1 2">
    <name type="scientific">Wansuia hejianensis</name>
    <dbReference type="NCBI Taxonomy" id="2763667"/>
    <lineage>
        <taxon>Bacteria</taxon>
        <taxon>Bacillati</taxon>
        <taxon>Bacillota</taxon>
        <taxon>Clostridia</taxon>
        <taxon>Lachnospirales</taxon>
        <taxon>Lachnospiraceae</taxon>
        <taxon>Wansuia</taxon>
    </lineage>
</organism>
<keyword evidence="2" id="KW-1185">Reference proteome</keyword>
<dbReference type="Proteomes" id="UP000601522">
    <property type="component" value="Unassembled WGS sequence"/>
</dbReference>
<accession>A0A926F2A9</accession>
<dbReference type="AlphaFoldDB" id="A0A926F2A9"/>
<dbReference type="Pfam" id="PF19474">
    <property type="entry name" value="DUF6011"/>
    <property type="match status" value="1"/>
</dbReference>
<dbReference type="InterPro" id="IPR046053">
    <property type="entry name" value="DUF6011"/>
</dbReference>
<name>A0A926F2A9_9FIRM</name>
<comment type="caution">
    <text evidence="1">The sequence shown here is derived from an EMBL/GenBank/DDBJ whole genome shotgun (WGS) entry which is preliminary data.</text>
</comment>
<sequence>MADFCLRCGRALKNKSSIKRGYGPGCYKKINREEKKDKESQVDVNKEERIEIEGQIFIDELEERRSMRKIS</sequence>
<evidence type="ECO:0000313" key="1">
    <source>
        <dbReference type="EMBL" id="MBC8590644.1"/>
    </source>
</evidence>
<proteinExistence type="predicted"/>
<evidence type="ECO:0000313" key="2">
    <source>
        <dbReference type="Proteomes" id="UP000601522"/>
    </source>
</evidence>
<dbReference type="RefSeq" id="WP_249323481.1">
    <property type="nucleotide sequence ID" value="NZ_JACRTK010000002.1"/>
</dbReference>
<gene>
    <name evidence="1" type="ORF">H8689_05800</name>
</gene>
<dbReference type="EMBL" id="JACRTK010000002">
    <property type="protein sequence ID" value="MBC8590644.1"/>
    <property type="molecule type" value="Genomic_DNA"/>
</dbReference>
<reference evidence="1 2" key="1">
    <citation type="submission" date="2020-08" db="EMBL/GenBank/DDBJ databases">
        <title>Genome public.</title>
        <authorList>
            <person name="Liu C."/>
            <person name="Sun Q."/>
        </authorList>
    </citation>
    <scope>NUCLEOTIDE SEQUENCE [LARGE SCALE GENOMIC DNA]</scope>
    <source>
        <strain evidence="1 2">NSJ-26</strain>
    </source>
</reference>